<gene>
    <name evidence="1" type="ORF">JVT61DRAFT_5647</name>
</gene>
<dbReference type="EMBL" id="JAGFBS010000002">
    <property type="protein sequence ID" value="KAG6381243.1"/>
    <property type="molecule type" value="Genomic_DNA"/>
</dbReference>
<evidence type="ECO:0000313" key="2">
    <source>
        <dbReference type="Proteomes" id="UP000683000"/>
    </source>
</evidence>
<keyword evidence="2" id="KW-1185">Reference proteome</keyword>
<dbReference type="OrthoDB" id="361362at2759"/>
<accession>A0A8I3AF91</accession>
<reference evidence="1" key="1">
    <citation type="submission" date="2021-03" db="EMBL/GenBank/DDBJ databases">
        <title>Evolutionary innovations through gain and loss of genes in the ectomycorrhizal Boletales.</title>
        <authorList>
            <person name="Wu G."/>
            <person name="Miyauchi S."/>
            <person name="Morin E."/>
            <person name="Yang Z.-L."/>
            <person name="Xu J."/>
            <person name="Martin F.M."/>
        </authorList>
    </citation>
    <scope>NUCLEOTIDE SEQUENCE</scope>
    <source>
        <strain evidence="1">BR01</strain>
    </source>
</reference>
<comment type="caution">
    <text evidence="1">The sequence shown here is derived from an EMBL/GenBank/DDBJ whole genome shotgun (WGS) entry which is preliminary data.</text>
</comment>
<organism evidence="1 2">
    <name type="scientific">Boletus reticuloceps</name>
    <dbReference type="NCBI Taxonomy" id="495285"/>
    <lineage>
        <taxon>Eukaryota</taxon>
        <taxon>Fungi</taxon>
        <taxon>Dikarya</taxon>
        <taxon>Basidiomycota</taxon>
        <taxon>Agaricomycotina</taxon>
        <taxon>Agaricomycetes</taxon>
        <taxon>Agaricomycetidae</taxon>
        <taxon>Boletales</taxon>
        <taxon>Boletineae</taxon>
        <taxon>Boletaceae</taxon>
        <taxon>Boletoideae</taxon>
        <taxon>Boletus</taxon>
    </lineage>
</organism>
<dbReference type="Proteomes" id="UP000683000">
    <property type="component" value="Unassembled WGS sequence"/>
</dbReference>
<protein>
    <submittedName>
        <fullName evidence="1">Uncharacterized protein</fullName>
    </submittedName>
</protein>
<sequence length="129" mass="14297">MPFLFVSFTEHPKALPSQPRASPLKKIVLYPLISDDRPSATILSLLKHYNAGTRKDAIFSARELFQDHPGLLERSIAPLLSVCVRLVGDEVCLQPRPSCLLDAATIDRMPVFVKRCSHSSTGSCPVLRK</sequence>
<proteinExistence type="predicted"/>
<name>A0A8I3AF91_9AGAM</name>
<evidence type="ECO:0000313" key="1">
    <source>
        <dbReference type="EMBL" id="KAG6381243.1"/>
    </source>
</evidence>
<dbReference type="AlphaFoldDB" id="A0A8I3AF91"/>